<organism evidence="2 3">
    <name type="scientific">Amnibacterium kyonggiense</name>
    <dbReference type="NCBI Taxonomy" id="595671"/>
    <lineage>
        <taxon>Bacteria</taxon>
        <taxon>Bacillati</taxon>
        <taxon>Actinomycetota</taxon>
        <taxon>Actinomycetes</taxon>
        <taxon>Micrococcales</taxon>
        <taxon>Microbacteriaceae</taxon>
        <taxon>Amnibacterium</taxon>
    </lineage>
</organism>
<keyword evidence="3" id="KW-1185">Reference proteome</keyword>
<evidence type="ECO:0000256" key="1">
    <source>
        <dbReference type="SAM" id="SignalP"/>
    </source>
</evidence>
<proteinExistence type="predicted"/>
<comment type="caution">
    <text evidence="2">The sequence shown here is derived from an EMBL/GenBank/DDBJ whole genome shotgun (WGS) entry which is preliminary data.</text>
</comment>
<dbReference type="EMBL" id="SOAM01000003">
    <property type="protein sequence ID" value="TDS76058.1"/>
    <property type="molecule type" value="Genomic_DNA"/>
</dbReference>
<feature type="signal peptide" evidence="1">
    <location>
        <begin position="1"/>
        <end position="28"/>
    </location>
</feature>
<accession>A0A4V3EAM5</accession>
<keyword evidence="1" id="KW-0732">Signal</keyword>
<gene>
    <name evidence="2" type="ORF">CLV52_3174</name>
</gene>
<dbReference type="AlphaFoldDB" id="A0A4V3EAM5"/>
<evidence type="ECO:0000313" key="3">
    <source>
        <dbReference type="Proteomes" id="UP000295344"/>
    </source>
</evidence>
<evidence type="ECO:0000313" key="2">
    <source>
        <dbReference type="EMBL" id="TDS76058.1"/>
    </source>
</evidence>
<dbReference type="OrthoDB" id="4711865at2"/>
<sequence length="247" mass="25779">MNRGVRAAAGTFGATALLAAGLVSPAWAAPRAAGTEQASKGCTNSGTVPKGARTVSIGDVDHDGKADTAFYAAVPGTTDAQGHYDYGIHTAAGGVIKVRDRMTGDRVHSGWFSATDGMGFVAVIDDTETATLYAFRGCKLIQPHHVGGGPYVMKIGRTAKPGTGVACNDENGGVLLERATARKRSNGNYDILRTIIDVSADGKTARQQSGPGSTEVRWSNLKPSDIRVQQARGSYCNDVPKVDARID</sequence>
<reference evidence="2 3" key="1">
    <citation type="submission" date="2019-03" db="EMBL/GenBank/DDBJ databases">
        <title>Genomic Encyclopedia of Archaeal and Bacterial Type Strains, Phase II (KMG-II): from individual species to whole genera.</title>
        <authorList>
            <person name="Goeker M."/>
        </authorList>
    </citation>
    <scope>NUCLEOTIDE SEQUENCE [LARGE SCALE GENOMIC DNA]</scope>
    <source>
        <strain evidence="2 3">DSM 24782</strain>
    </source>
</reference>
<name>A0A4V3EAM5_9MICO</name>
<feature type="chain" id="PRO_5020999360" description="FG-GAP repeat protein" evidence="1">
    <location>
        <begin position="29"/>
        <end position="247"/>
    </location>
</feature>
<dbReference type="Proteomes" id="UP000295344">
    <property type="component" value="Unassembled WGS sequence"/>
</dbReference>
<dbReference type="RefSeq" id="WP_133767267.1">
    <property type="nucleotide sequence ID" value="NZ_BAAARP010000001.1"/>
</dbReference>
<protein>
    <recommendedName>
        <fullName evidence="4">FG-GAP repeat protein</fullName>
    </recommendedName>
</protein>
<evidence type="ECO:0008006" key="4">
    <source>
        <dbReference type="Google" id="ProtNLM"/>
    </source>
</evidence>